<dbReference type="Proteomes" id="UP000520011">
    <property type="component" value="Unassembled WGS sequence"/>
</dbReference>
<sequence>MKQKFVQIVFFLILSVMIVFKSSIVFAAENVFDGQDTVLTETQRVENVVIIGGNATIYGSVRDAVIVLNGDLNIKSSARIKGLVLVIGGKIIQEPGAQLTDNVLNINFNQATANSLFIGGIFVAGVWFFRFILSMMLIILPVVTFLMAKDRLEPFISVARLSLRRAFLIGVVINILFIAICILLSVTIIGLPIAVLLLLFTLFVFLVGFTAVSQIVGEWMPRISDKPRWLKVLGGALLLTAGINFPLIGVIILLSLFWVSLGSVTLLFWGKRKQG</sequence>
<keyword evidence="1" id="KW-0472">Membrane</keyword>
<dbReference type="EMBL" id="JACHEP010000032">
    <property type="protein sequence ID" value="MBB5326227.1"/>
    <property type="molecule type" value="Genomic_DNA"/>
</dbReference>
<dbReference type="AlphaFoldDB" id="A0A7W8IUW9"/>
<feature type="chain" id="PRO_5031098146" description="Polymer-forming cytoskeletal protein" evidence="2">
    <location>
        <begin position="28"/>
        <end position="275"/>
    </location>
</feature>
<feature type="transmembrane region" description="Helical" evidence="1">
    <location>
        <begin position="167"/>
        <end position="189"/>
    </location>
</feature>
<dbReference type="RefSeq" id="WP_183256383.1">
    <property type="nucleotide sequence ID" value="NZ_JACHEP010000032.1"/>
</dbReference>
<keyword evidence="4" id="KW-1185">Reference proteome</keyword>
<evidence type="ECO:0000313" key="4">
    <source>
        <dbReference type="Proteomes" id="UP000520011"/>
    </source>
</evidence>
<evidence type="ECO:0000256" key="2">
    <source>
        <dbReference type="SAM" id="SignalP"/>
    </source>
</evidence>
<gene>
    <name evidence="3" type="ORF">HNQ34_003346</name>
</gene>
<accession>A0A7W8IUW9</accession>
<comment type="caution">
    <text evidence="3">The sequence shown here is derived from an EMBL/GenBank/DDBJ whole genome shotgun (WGS) entry which is preliminary data.</text>
</comment>
<protein>
    <recommendedName>
        <fullName evidence="5">Polymer-forming cytoskeletal protein</fullName>
    </recommendedName>
</protein>
<organism evidence="3 4">
    <name type="scientific">Anoxybacteroides tepidamans</name>
    <dbReference type="NCBI Taxonomy" id="265948"/>
    <lineage>
        <taxon>Bacteria</taxon>
        <taxon>Bacillati</taxon>
        <taxon>Bacillota</taxon>
        <taxon>Bacilli</taxon>
        <taxon>Bacillales</taxon>
        <taxon>Anoxybacillaceae</taxon>
        <taxon>Anoxybacteroides</taxon>
    </lineage>
</organism>
<keyword evidence="2" id="KW-0732">Signal</keyword>
<evidence type="ECO:0000313" key="3">
    <source>
        <dbReference type="EMBL" id="MBB5326227.1"/>
    </source>
</evidence>
<feature type="signal peptide" evidence="2">
    <location>
        <begin position="1"/>
        <end position="27"/>
    </location>
</feature>
<evidence type="ECO:0008006" key="5">
    <source>
        <dbReference type="Google" id="ProtNLM"/>
    </source>
</evidence>
<evidence type="ECO:0000256" key="1">
    <source>
        <dbReference type="SAM" id="Phobius"/>
    </source>
</evidence>
<feature type="transmembrane region" description="Helical" evidence="1">
    <location>
        <begin position="195"/>
        <end position="217"/>
    </location>
</feature>
<feature type="transmembrane region" description="Helical" evidence="1">
    <location>
        <begin position="116"/>
        <end position="146"/>
    </location>
</feature>
<keyword evidence="1" id="KW-0812">Transmembrane</keyword>
<reference evidence="3 4" key="1">
    <citation type="submission" date="2020-08" db="EMBL/GenBank/DDBJ databases">
        <title>Genomic Encyclopedia of Type Strains, Phase IV (KMG-IV): sequencing the most valuable type-strain genomes for metagenomic binning, comparative biology and taxonomic classification.</title>
        <authorList>
            <person name="Goeker M."/>
        </authorList>
    </citation>
    <scope>NUCLEOTIDE SEQUENCE [LARGE SCALE GENOMIC DNA]</scope>
    <source>
        <strain evidence="3 4">DSM 16325</strain>
    </source>
</reference>
<keyword evidence="1" id="KW-1133">Transmembrane helix</keyword>
<proteinExistence type="predicted"/>
<name>A0A7W8IUW9_9BACL</name>